<keyword evidence="2 4" id="KW-0813">Transport</keyword>
<organism evidence="5 6">
    <name type="scientific">Parasynechococcus marenigrum (strain WH8102)</name>
    <dbReference type="NCBI Taxonomy" id="84588"/>
    <lineage>
        <taxon>Bacteria</taxon>
        <taxon>Bacillati</taxon>
        <taxon>Cyanobacteriota</taxon>
        <taxon>Cyanophyceae</taxon>
        <taxon>Synechococcales</taxon>
        <taxon>Prochlorococcaceae</taxon>
        <taxon>Parasynechococcus</taxon>
        <taxon>Parasynechococcus marenigrum</taxon>
    </lineage>
</organism>
<dbReference type="PANTHER" id="PTHR42953:SF3">
    <property type="entry name" value="HIGH-AFFINITY ZINC UPTAKE SYSTEM PROTEIN ZNUA"/>
    <property type="match status" value="1"/>
</dbReference>
<dbReference type="eggNOG" id="COG0803">
    <property type="taxonomic scope" value="Bacteria"/>
</dbReference>
<dbReference type="PROSITE" id="PS51257">
    <property type="entry name" value="PROKAR_LIPOPROTEIN"/>
    <property type="match status" value="1"/>
</dbReference>
<dbReference type="InterPro" id="IPR006127">
    <property type="entry name" value="ZnuA-like"/>
</dbReference>
<evidence type="ECO:0000256" key="3">
    <source>
        <dbReference type="ARBA" id="ARBA00022729"/>
    </source>
</evidence>
<dbReference type="EMBL" id="BX569695">
    <property type="protein sequence ID" value="CAE08996.1"/>
    <property type="molecule type" value="Genomic_DNA"/>
</dbReference>
<evidence type="ECO:0000256" key="2">
    <source>
        <dbReference type="ARBA" id="ARBA00022448"/>
    </source>
</evidence>
<dbReference type="RefSeq" id="WP_011129334.1">
    <property type="nucleotide sequence ID" value="NC_005070.1"/>
</dbReference>
<dbReference type="AlphaFoldDB" id="Q7U3F1"/>
<dbReference type="InterPro" id="IPR050492">
    <property type="entry name" value="Bact_metal-bind_prot9"/>
</dbReference>
<reference evidence="5 6" key="1">
    <citation type="journal article" date="2003" name="Nature">
        <title>The genome of a motile marine Synechococcus.</title>
        <authorList>
            <person name="Palenik B."/>
            <person name="Brahamsha B."/>
            <person name="Larimer F."/>
            <person name="Land M."/>
            <person name="Hauser L."/>
            <person name="Chain P."/>
            <person name="Lamerdin J."/>
            <person name="Regala W."/>
            <person name="Allen E.A."/>
            <person name="McCarren J."/>
            <person name="Paulsen I."/>
            <person name="Dufresne A."/>
            <person name="Partensky F."/>
            <person name="Webb E."/>
            <person name="Waterbury J."/>
        </authorList>
    </citation>
    <scope>NUCLEOTIDE SEQUENCE [LARGE SCALE GENOMIC DNA]</scope>
    <source>
        <strain evidence="5 6">WH8102</strain>
    </source>
</reference>
<dbReference type="Pfam" id="PF01297">
    <property type="entry name" value="ZnuA"/>
    <property type="match status" value="1"/>
</dbReference>
<keyword evidence="3" id="KW-0732">Signal</keyword>
<evidence type="ECO:0000313" key="5">
    <source>
        <dbReference type="EMBL" id="CAE08996.1"/>
    </source>
</evidence>
<sequence>MVRFSKWATGSLASIFLVSCGSLTTPPERSKKISIMTSFLPITLFARAVAGECGDVKALIPTNIGPHDFQSTPKDILSIGKADIFFINGLGMETFLDRLISSSASTTLSVVDTSIGIKTISTDISNADSDPNPHIWLDPIRAISQVETIKDALAELNPACSEVYTLNASAYVDDLLALHAEILSKLEPYQGKSFIAYHDFAPYFAERYQLKAEYLVDLPDINPSPVDLQRVSNLVRDSDLKALLTEPQDGNNSFNSLARDLNIKIALFNPIETISRDFVYDESLYFDLMRDNLSNLLLSLGG</sequence>
<dbReference type="CDD" id="cd01017">
    <property type="entry name" value="AdcA"/>
    <property type="match status" value="1"/>
</dbReference>
<evidence type="ECO:0000313" key="6">
    <source>
        <dbReference type="Proteomes" id="UP000001422"/>
    </source>
</evidence>
<dbReference type="InterPro" id="IPR006129">
    <property type="entry name" value="AdhesinB"/>
</dbReference>
<evidence type="ECO:0000256" key="4">
    <source>
        <dbReference type="RuleBase" id="RU003512"/>
    </source>
</evidence>
<dbReference type="PANTHER" id="PTHR42953">
    <property type="entry name" value="HIGH-AFFINITY ZINC UPTAKE SYSTEM PROTEIN ZNUA-RELATED"/>
    <property type="match status" value="1"/>
</dbReference>
<dbReference type="GO" id="GO:0046872">
    <property type="term" value="F:metal ion binding"/>
    <property type="evidence" value="ECO:0007669"/>
    <property type="project" value="InterPro"/>
</dbReference>
<gene>
    <name evidence="5" type="ordered locus">SYNW2481</name>
</gene>
<proteinExistence type="inferred from homology"/>
<dbReference type="Gene3D" id="3.40.50.1980">
    <property type="entry name" value="Nitrogenase molybdenum iron protein domain"/>
    <property type="match status" value="2"/>
</dbReference>
<keyword evidence="6" id="KW-1185">Reference proteome</keyword>
<dbReference type="GO" id="GO:0007155">
    <property type="term" value="P:cell adhesion"/>
    <property type="evidence" value="ECO:0007669"/>
    <property type="project" value="InterPro"/>
</dbReference>
<dbReference type="PRINTS" id="PR00691">
    <property type="entry name" value="ADHESINB"/>
</dbReference>
<accession>Q7U3F1</accession>
<evidence type="ECO:0000256" key="1">
    <source>
        <dbReference type="ARBA" id="ARBA00011028"/>
    </source>
</evidence>
<dbReference type="GO" id="GO:0030001">
    <property type="term" value="P:metal ion transport"/>
    <property type="evidence" value="ECO:0007669"/>
    <property type="project" value="InterPro"/>
</dbReference>
<dbReference type="HOGENOM" id="CLU_016838_1_0_3"/>
<name>Q7U3F1_PARMW</name>
<dbReference type="InterPro" id="IPR006128">
    <property type="entry name" value="Lipoprotein_PsaA-like"/>
</dbReference>
<comment type="similarity">
    <text evidence="1 4">Belongs to the bacterial solute-binding protein 9 family.</text>
</comment>
<dbReference type="PRINTS" id="PR00690">
    <property type="entry name" value="ADHESNFAMILY"/>
</dbReference>
<dbReference type="STRING" id="84588.SYNW2481"/>
<dbReference type="SUPFAM" id="SSF53807">
    <property type="entry name" value="Helical backbone' metal receptor"/>
    <property type="match status" value="1"/>
</dbReference>
<dbReference type="KEGG" id="syw:SYNW2481"/>
<protein>
    <submittedName>
        <fullName evidence="5">Zinc transport system substrate-binding protein</fullName>
    </submittedName>
</protein>
<dbReference type="Proteomes" id="UP000001422">
    <property type="component" value="Chromosome"/>
</dbReference>